<evidence type="ECO:0000256" key="5">
    <source>
        <dbReference type="ARBA" id="ARBA00022801"/>
    </source>
</evidence>
<dbReference type="OrthoDB" id="5565075at2759"/>
<dbReference type="InterPro" id="IPR001314">
    <property type="entry name" value="Peptidase_S1A"/>
</dbReference>
<keyword evidence="2" id="KW-0964">Secreted</keyword>
<evidence type="ECO:0000256" key="4">
    <source>
        <dbReference type="ARBA" id="ARBA00022729"/>
    </source>
</evidence>
<keyword evidence="14" id="KW-1185">Reference proteome</keyword>
<dbReference type="InterPro" id="IPR018114">
    <property type="entry name" value="TRYPSIN_HIS"/>
</dbReference>
<feature type="chain" id="PRO_5040266733" description="Peptidase S1 domain-containing protein" evidence="11">
    <location>
        <begin position="18"/>
        <end position="271"/>
    </location>
</feature>
<keyword evidence="8" id="KW-1015">Disulfide bond</keyword>
<dbReference type="EMBL" id="OV725077">
    <property type="protein sequence ID" value="CAH1391685.1"/>
    <property type="molecule type" value="Genomic_DNA"/>
</dbReference>
<evidence type="ECO:0000256" key="1">
    <source>
        <dbReference type="ARBA" id="ARBA00004613"/>
    </source>
</evidence>
<evidence type="ECO:0000313" key="13">
    <source>
        <dbReference type="EMBL" id="CAH1391685.1"/>
    </source>
</evidence>
<keyword evidence="6 10" id="KW-0720">Serine protease</keyword>
<dbReference type="GO" id="GO:0004252">
    <property type="term" value="F:serine-type endopeptidase activity"/>
    <property type="evidence" value="ECO:0007669"/>
    <property type="project" value="InterPro"/>
</dbReference>
<accession>A0A9P0E6E0</accession>
<evidence type="ECO:0000256" key="2">
    <source>
        <dbReference type="ARBA" id="ARBA00022525"/>
    </source>
</evidence>
<dbReference type="PROSITE" id="PS00134">
    <property type="entry name" value="TRYPSIN_HIS"/>
    <property type="match status" value="1"/>
</dbReference>
<dbReference type="InterPro" id="IPR001254">
    <property type="entry name" value="Trypsin_dom"/>
</dbReference>
<dbReference type="PANTHER" id="PTHR24256">
    <property type="entry name" value="TRYPTASE-RELATED"/>
    <property type="match status" value="1"/>
</dbReference>
<evidence type="ECO:0000256" key="3">
    <source>
        <dbReference type="ARBA" id="ARBA00022670"/>
    </source>
</evidence>
<sequence length="271" mass="29764">MASSVVLLTVLVVAAMAQEDLASAADTKRANLRIIRGQDAQEGQFPWQAWIECIRFNFLASSCGGSLITAIHILTATHCVNSILLCQVSLGLISLDKKGYSYFVHPSNMIIYDNKGQRYVDDIAIIRLNSPVRLTENIQPIRLPQEFQNSGTLSGLTAIVSGWGKTSDNETGLHKFLQYAKVKIMLQNRCSNFYLNNFSLMITNGQICTDFSSSNVCNGDSGGPLVILEKDNKWTLIGIVSLGVSPCEGGTPSIYTAVSAYLRWIYQNINN</sequence>
<evidence type="ECO:0000256" key="9">
    <source>
        <dbReference type="ARBA" id="ARBA00024195"/>
    </source>
</evidence>
<dbReference type="PROSITE" id="PS00135">
    <property type="entry name" value="TRYPSIN_SER"/>
    <property type="match status" value="1"/>
</dbReference>
<comment type="similarity">
    <text evidence="9">Belongs to the peptidase S1 family. CLIP subfamily.</text>
</comment>
<gene>
    <name evidence="13" type="ORF">NEZAVI_LOCUS2664</name>
</gene>
<evidence type="ECO:0000256" key="10">
    <source>
        <dbReference type="RuleBase" id="RU363034"/>
    </source>
</evidence>
<dbReference type="Gene3D" id="2.40.10.10">
    <property type="entry name" value="Trypsin-like serine proteases"/>
    <property type="match status" value="1"/>
</dbReference>
<evidence type="ECO:0000256" key="7">
    <source>
        <dbReference type="ARBA" id="ARBA00023145"/>
    </source>
</evidence>
<evidence type="ECO:0000256" key="6">
    <source>
        <dbReference type="ARBA" id="ARBA00022825"/>
    </source>
</evidence>
<dbReference type="PROSITE" id="PS50240">
    <property type="entry name" value="TRYPSIN_DOM"/>
    <property type="match status" value="1"/>
</dbReference>
<comment type="subcellular location">
    <subcellularLocation>
        <location evidence="1">Secreted</location>
    </subcellularLocation>
</comment>
<dbReference type="CDD" id="cd00190">
    <property type="entry name" value="Tryp_SPc"/>
    <property type="match status" value="1"/>
</dbReference>
<feature type="signal peptide" evidence="11">
    <location>
        <begin position="1"/>
        <end position="17"/>
    </location>
</feature>
<reference evidence="13" key="1">
    <citation type="submission" date="2022-01" db="EMBL/GenBank/DDBJ databases">
        <authorList>
            <person name="King R."/>
        </authorList>
    </citation>
    <scope>NUCLEOTIDE SEQUENCE</scope>
</reference>
<dbReference type="SUPFAM" id="SSF50494">
    <property type="entry name" value="Trypsin-like serine proteases"/>
    <property type="match status" value="1"/>
</dbReference>
<protein>
    <recommendedName>
        <fullName evidence="12">Peptidase S1 domain-containing protein</fullName>
    </recommendedName>
</protein>
<proteinExistence type="inferred from homology"/>
<dbReference type="InterPro" id="IPR033116">
    <property type="entry name" value="TRYPSIN_SER"/>
</dbReference>
<dbReference type="Proteomes" id="UP001152798">
    <property type="component" value="Chromosome 1"/>
</dbReference>
<name>A0A9P0E6E0_NEZVI</name>
<evidence type="ECO:0000259" key="12">
    <source>
        <dbReference type="PROSITE" id="PS50240"/>
    </source>
</evidence>
<organism evidence="13 14">
    <name type="scientific">Nezara viridula</name>
    <name type="common">Southern green stink bug</name>
    <name type="synonym">Cimex viridulus</name>
    <dbReference type="NCBI Taxonomy" id="85310"/>
    <lineage>
        <taxon>Eukaryota</taxon>
        <taxon>Metazoa</taxon>
        <taxon>Ecdysozoa</taxon>
        <taxon>Arthropoda</taxon>
        <taxon>Hexapoda</taxon>
        <taxon>Insecta</taxon>
        <taxon>Pterygota</taxon>
        <taxon>Neoptera</taxon>
        <taxon>Paraneoptera</taxon>
        <taxon>Hemiptera</taxon>
        <taxon>Heteroptera</taxon>
        <taxon>Panheteroptera</taxon>
        <taxon>Pentatomomorpha</taxon>
        <taxon>Pentatomoidea</taxon>
        <taxon>Pentatomidae</taxon>
        <taxon>Pentatominae</taxon>
        <taxon>Nezara</taxon>
    </lineage>
</organism>
<evidence type="ECO:0000313" key="14">
    <source>
        <dbReference type="Proteomes" id="UP001152798"/>
    </source>
</evidence>
<evidence type="ECO:0000256" key="8">
    <source>
        <dbReference type="ARBA" id="ARBA00023157"/>
    </source>
</evidence>
<dbReference type="GO" id="GO:0006508">
    <property type="term" value="P:proteolysis"/>
    <property type="evidence" value="ECO:0007669"/>
    <property type="project" value="UniProtKB-KW"/>
</dbReference>
<dbReference type="FunFam" id="2.40.10.10:FF:000146">
    <property type="entry name" value="Serine protease 53"/>
    <property type="match status" value="1"/>
</dbReference>
<keyword evidence="3 10" id="KW-0645">Protease</keyword>
<feature type="domain" description="Peptidase S1" evidence="12">
    <location>
        <begin position="34"/>
        <end position="270"/>
    </location>
</feature>
<evidence type="ECO:0000256" key="11">
    <source>
        <dbReference type="SAM" id="SignalP"/>
    </source>
</evidence>
<keyword evidence="4 11" id="KW-0732">Signal</keyword>
<keyword evidence="7" id="KW-0865">Zymogen</keyword>
<dbReference type="InterPro" id="IPR043504">
    <property type="entry name" value="Peptidase_S1_PA_chymotrypsin"/>
</dbReference>
<dbReference type="InterPro" id="IPR051487">
    <property type="entry name" value="Ser/Thr_Proteases_Immune/Dev"/>
</dbReference>
<dbReference type="GO" id="GO:0005576">
    <property type="term" value="C:extracellular region"/>
    <property type="evidence" value="ECO:0007669"/>
    <property type="project" value="UniProtKB-SubCell"/>
</dbReference>
<dbReference type="Pfam" id="PF00089">
    <property type="entry name" value="Trypsin"/>
    <property type="match status" value="1"/>
</dbReference>
<dbReference type="AlphaFoldDB" id="A0A9P0E6E0"/>
<dbReference type="SMART" id="SM00020">
    <property type="entry name" value="Tryp_SPc"/>
    <property type="match status" value="1"/>
</dbReference>
<dbReference type="InterPro" id="IPR009003">
    <property type="entry name" value="Peptidase_S1_PA"/>
</dbReference>
<dbReference type="PRINTS" id="PR00722">
    <property type="entry name" value="CHYMOTRYPSIN"/>
</dbReference>
<keyword evidence="5 10" id="KW-0378">Hydrolase</keyword>